<evidence type="ECO:0000256" key="2">
    <source>
        <dbReference type="ARBA" id="ARBA00023008"/>
    </source>
</evidence>
<dbReference type="GO" id="GO:0005886">
    <property type="term" value="C:plasma membrane"/>
    <property type="evidence" value="ECO:0007669"/>
    <property type="project" value="TreeGrafter"/>
</dbReference>
<name>A0A811NMQ4_9POAL</name>
<proteinExistence type="predicted"/>
<evidence type="ECO:0000313" key="7">
    <source>
        <dbReference type="Proteomes" id="UP000604825"/>
    </source>
</evidence>
<dbReference type="Proteomes" id="UP000604825">
    <property type="component" value="Unassembled WGS sequence"/>
</dbReference>
<feature type="domain" description="Phytocyanin" evidence="5">
    <location>
        <begin position="23"/>
        <end position="122"/>
    </location>
</feature>
<dbReference type="InterPro" id="IPR003245">
    <property type="entry name" value="Phytocyanin_dom"/>
</dbReference>
<dbReference type="OrthoDB" id="206968at2759"/>
<dbReference type="GO" id="GO:0009055">
    <property type="term" value="F:electron transfer activity"/>
    <property type="evidence" value="ECO:0007669"/>
    <property type="project" value="InterPro"/>
</dbReference>
<evidence type="ECO:0000256" key="1">
    <source>
        <dbReference type="ARBA" id="ARBA00022723"/>
    </source>
</evidence>
<dbReference type="InterPro" id="IPR039391">
    <property type="entry name" value="Phytocyanin-like"/>
</dbReference>
<dbReference type="SUPFAM" id="SSF49503">
    <property type="entry name" value="Cupredoxins"/>
    <property type="match status" value="1"/>
</dbReference>
<evidence type="ECO:0000313" key="6">
    <source>
        <dbReference type="EMBL" id="CAD6224585.1"/>
    </source>
</evidence>
<dbReference type="PROSITE" id="PS51485">
    <property type="entry name" value="PHYTOCYANIN"/>
    <property type="match status" value="1"/>
</dbReference>
<keyword evidence="7" id="KW-1185">Reference proteome</keyword>
<dbReference type="CDD" id="cd04216">
    <property type="entry name" value="Phytocyanin"/>
    <property type="match status" value="1"/>
</dbReference>
<dbReference type="PANTHER" id="PTHR33021">
    <property type="entry name" value="BLUE COPPER PROTEIN"/>
    <property type="match status" value="1"/>
</dbReference>
<keyword evidence="1" id="KW-0479">Metal-binding</keyword>
<dbReference type="Gene3D" id="2.60.40.420">
    <property type="entry name" value="Cupredoxins - blue copper proteins"/>
    <property type="match status" value="1"/>
</dbReference>
<dbReference type="FunFam" id="2.60.40.420:FF:000003">
    <property type="entry name" value="Blue copper"/>
    <property type="match status" value="1"/>
</dbReference>
<dbReference type="EMBL" id="CAJGYO010000004">
    <property type="protein sequence ID" value="CAD6224585.1"/>
    <property type="molecule type" value="Genomic_DNA"/>
</dbReference>
<dbReference type="InterPro" id="IPR008972">
    <property type="entry name" value="Cupredoxin"/>
</dbReference>
<gene>
    <name evidence="6" type="ORF">NCGR_LOCUS16853</name>
</gene>
<keyword evidence="3" id="KW-0325">Glycoprotein</keyword>
<reference evidence="6" key="1">
    <citation type="submission" date="2020-10" db="EMBL/GenBank/DDBJ databases">
        <authorList>
            <person name="Han B."/>
            <person name="Lu T."/>
            <person name="Zhao Q."/>
            <person name="Huang X."/>
            <person name="Zhao Y."/>
        </authorList>
    </citation>
    <scope>NUCLEOTIDE SEQUENCE</scope>
</reference>
<evidence type="ECO:0000256" key="3">
    <source>
        <dbReference type="ARBA" id="ARBA00023180"/>
    </source>
</evidence>
<feature type="chain" id="PRO_5032627696" description="Phytocyanin domain-containing protein" evidence="4">
    <location>
        <begin position="23"/>
        <end position="157"/>
    </location>
</feature>
<dbReference type="GO" id="GO:0046872">
    <property type="term" value="F:metal ion binding"/>
    <property type="evidence" value="ECO:0007669"/>
    <property type="project" value="UniProtKB-KW"/>
</dbReference>
<comment type="caution">
    <text evidence="6">The sequence shown here is derived from an EMBL/GenBank/DDBJ whole genome shotgun (WGS) entry which is preliminary data.</text>
</comment>
<dbReference type="InterPro" id="IPR028871">
    <property type="entry name" value="BlueCu_1_BS"/>
</dbReference>
<dbReference type="PANTHER" id="PTHR33021:SF439">
    <property type="entry name" value="OS09G0469300 PROTEIN"/>
    <property type="match status" value="1"/>
</dbReference>
<evidence type="ECO:0000259" key="5">
    <source>
        <dbReference type="PROSITE" id="PS51485"/>
    </source>
</evidence>
<dbReference type="AlphaFoldDB" id="A0A811NMQ4"/>
<organism evidence="6 7">
    <name type="scientific">Miscanthus lutarioriparius</name>
    <dbReference type="NCBI Taxonomy" id="422564"/>
    <lineage>
        <taxon>Eukaryota</taxon>
        <taxon>Viridiplantae</taxon>
        <taxon>Streptophyta</taxon>
        <taxon>Embryophyta</taxon>
        <taxon>Tracheophyta</taxon>
        <taxon>Spermatophyta</taxon>
        <taxon>Magnoliopsida</taxon>
        <taxon>Liliopsida</taxon>
        <taxon>Poales</taxon>
        <taxon>Poaceae</taxon>
        <taxon>PACMAD clade</taxon>
        <taxon>Panicoideae</taxon>
        <taxon>Andropogonodae</taxon>
        <taxon>Andropogoneae</taxon>
        <taxon>Saccharinae</taxon>
        <taxon>Miscanthus</taxon>
    </lineage>
</organism>
<evidence type="ECO:0000256" key="4">
    <source>
        <dbReference type="SAM" id="SignalP"/>
    </source>
</evidence>
<accession>A0A811NMQ4</accession>
<feature type="signal peptide" evidence="4">
    <location>
        <begin position="1"/>
        <end position="22"/>
    </location>
</feature>
<dbReference type="Pfam" id="PF02298">
    <property type="entry name" value="Cu_bind_like"/>
    <property type="match status" value="1"/>
</dbReference>
<protein>
    <recommendedName>
        <fullName evidence="5">Phytocyanin domain-containing protein</fullName>
    </recommendedName>
</protein>
<keyword evidence="4" id="KW-0732">Signal</keyword>
<sequence>MANSLLLLVALVIAGSTALASATTYTVGDSQGWTTNGDYSTWASGKSFAVGDKLVFNYMSKAHSVTEVSKSGYDTCSGTNPLSDDERGSTVIMLQTPGTHYFICNVPGHCAEGMKLAVAVSSTPSGTTPSAGALQVPAMASVVAAAAAGAAIKLALF</sequence>
<dbReference type="PROSITE" id="PS00196">
    <property type="entry name" value="COPPER_BLUE"/>
    <property type="match status" value="1"/>
</dbReference>
<keyword evidence="2" id="KW-0186">Copper</keyword>